<dbReference type="AlphaFoldDB" id="A0AAP9DZB5"/>
<keyword evidence="1" id="KW-1133">Transmembrane helix</keyword>
<evidence type="ECO:0000313" key="2">
    <source>
        <dbReference type="EMBL" id="QDM47215.1"/>
    </source>
</evidence>
<gene>
    <name evidence="2" type="ORF">FLT43_08995</name>
</gene>
<sequence>MWVIATILAVIVIGIIIFFNIPYSKTRAEFDQTLAEKIGNSNPSEAVFTYDEIETLPIPVKRYFEYSGYIGTPKMTYMKAVFKDVDFILSPDQPGLTIDYTQYNFVSVPERIAFIDTSMYGIPFQGFDSYVNGVGSMKGVIAKGITLFDQRGEEMDKACLVTFLAESIVMPSAALQNYITWEAIDDTHTRATISYYGISASGVFTFSENGEALSFTTNDRTLVSTDGTKQQVAWSAMFGNYQTINGIKQPTHLQAVWHYKHGDLIYFDSNHFEIEYR</sequence>
<keyword evidence="1" id="KW-0472">Membrane</keyword>
<evidence type="ECO:0000313" key="3">
    <source>
        <dbReference type="Proteomes" id="UP000315377"/>
    </source>
</evidence>
<keyword evidence="1" id="KW-0812">Transmembrane</keyword>
<dbReference type="EMBL" id="CP041405">
    <property type="protein sequence ID" value="QDM47215.1"/>
    <property type="molecule type" value="Genomic_DNA"/>
</dbReference>
<dbReference type="InterPro" id="IPR046674">
    <property type="entry name" value="DUF6544"/>
</dbReference>
<feature type="transmembrane region" description="Helical" evidence="1">
    <location>
        <begin position="6"/>
        <end position="23"/>
    </location>
</feature>
<protein>
    <submittedName>
        <fullName evidence="2">Uncharacterized protein</fullName>
    </submittedName>
</protein>
<dbReference type="Proteomes" id="UP000315377">
    <property type="component" value="Chromosome"/>
</dbReference>
<evidence type="ECO:0000256" key="1">
    <source>
        <dbReference type="SAM" id="Phobius"/>
    </source>
</evidence>
<organism evidence="2 3">
    <name type="scientific">Paenibacillus thiaminolyticus</name>
    <name type="common">Bacillus thiaminolyticus</name>
    <dbReference type="NCBI Taxonomy" id="49283"/>
    <lineage>
        <taxon>Bacteria</taxon>
        <taxon>Bacillati</taxon>
        <taxon>Bacillota</taxon>
        <taxon>Bacilli</taxon>
        <taxon>Bacillales</taxon>
        <taxon>Paenibacillaceae</taxon>
        <taxon>Paenibacillus</taxon>
    </lineage>
</organism>
<reference evidence="2 3" key="1">
    <citation type="submission" date="2019-07" db="EMBL/GenBank/DDBJ databases">
        <title>Paenibacillus thiaminolyticus NRRL B-4156.</title>
        <authorList>
            <person name="Hehnly C."/>
            <person name="Zhang L."/>
        </authorList>
    </citation>
    <scope>NUCLEOTIDE SEQUENCE [LARGE SCALE GENOMIC DNA]</scope>
    <source>
        <strain evidence="2 3">NRRL B-4156</strain>
    </source>
</reference>
<proteinExistence type="predicted"/>
<dbReference type="Pfam" id="PF20181">
    <property type="entry name" value="DUF6544"/>
    <property type="match status" value="1"/>
</dbReference>
<name>A0AAP9DZB5_PANTH</name>
<accession>A0AAP9DZB5</accession>